<dbReference type="EMBL" id="DTAU01000041">
    <property type="protein sequence ID" value="HFQ78425.1"/>
    <property type="molecule type" value="Genomic_DNA"/>
</dbReference>
<reference evidence="2" key="1">
    <citation type="journal article" date="2020" name="mSystems">
        <title>Genome- and Community-Level Interaction Insights into Carbon Utilization and Element Cycling Functions of Hydrothermarchaeota in Hydrothermal Sediment.</title>
        <authorList>
            <person name="Zhou Z."/>
            <person name="Liu Y."/>
            <person name="Xu W."/>
            <person name="Pan J."/>
            <person name="Luo Z.H."/>
            <person name="Li M."/>
        </authorList>
    </citation>
    <scope>NUCLEOTIDE SEQUENCE [LARGE SCALE GENOMIC DNA]</scope>
    <source>
        <strain evidence="1">SpSt-629</strain>
        <strain evidence="2">SpSt-688</strain>
    </source>
</reference>
<organism evidence="2">
    <name type="scientific">Ignisphaera aggregans</name>
    <dbReference type="NCBI Taxonomy" id="334771"/>
    <lineage>
        <taxon>Archaea</taxon>
        <taxon>Thermoproteota</taxon>
        <taxon>Thermoprotei</taxon>
        <taxon>Desulfurococcales</taxon>
        <taxon>Desulfurococcaceae</taxon>
        <taxon>Ignisphaera</taxon>
    </lineage>
</organism>
<gene>
    <name evidence="1" type="ORF">ENT99_01810</name>
    <name evidence="2" type="ORF">ENU64_06800</name>
</gene>
<proteinExistence type="predicted"/>
<dbReference type="AlphaFoldDB" id="A0A7J3N084"/>
<sequence length="73" mass="8645">MKLELIVKHTIEGLKKVFNIYGRTTESATRLQEKYEQDDNYEETHIVNRNSTIRCVFELNQIICYDTVTGKVY</sequence>
<name>A0A7J3N084_9CREN</name>
<comment type="caution">
    <text evidence="2">The sequence shown here is derived from an EMBL/GenBank/DDBJ whole genome shotgun (WGS) entry which is preliminary data.</text>
</comment>
<evidence type="ECO:0000313" key="1">
    <source>
        <dbReference type="EMBL" id="HFQ78425.1"/>
    </source>
</evidence>
<evidence type="ECO:0000313" key="2">
    <source>
        <dbReference type="EMBL" id="HGT99119.1"/>
    </source>
</evidence>
<accession>A0A7J3N084</accession>
<protein>
    <submittedName>
        <fullName evidence="2">Uncharacterized protein</fullName>
    </submittedName>
</protein>
<dbReference type="EMBL" id="DTDH01000184">
    <property type="protein sequence ID" value="HGT99119.1"/>
    <property type="molecule type" value="Genomic_DNA"/>
</dbReference>